<evidence type="ECO:0000313" key="2">
    <source>
        <dbReference type="EMBL" id="ETO29256.1"/>
    </source>
</evidence>
<sequence length="170" mass="19155">SKRASQPKDKSKEKKKYFPLLSFLRVQSKSSHPDNGNKWQIKKKSKKNKGKDAGKKWTYVSKQQKFKVALWSNLNCCSSAQTTPKPMNVSTERATKNALHSKLKNNLCTLLSQHHWYNDNHSHNHHDNDNDHNTDSNSDIDTDTNMDTDTNTNVDTEADTGADIGGAVGD</sequence>
<feature type="region of interest" description="Disordered" evidence="1">
    <location>
        <begin position="28"/>
        <end position="56"/>
    </location>
</feature>
<dbReference type="AlphaFoldDB" id="X6NTD2"/>
<proteinExistence type="predicted"/>
<comment type="caution">
    <text evidence="2">The sequence shown here is derived from an EMBL/GenBank/DDBJ whole genome shotgun (WGS) entry which is preliminary data.</text>
</comment>
<evidence type="ECO:0000256" key="1">
    <source>
        <dbReference type="SAM" id="MobiDB-lite"/>
    </source>
</evidence>
<feature type="non-terminal residue" evidence="2">
    <location>
        <position position="170"/>
    </location>
</feature>
<accession>X6NTD2</accession>
<protein>
    <submittedName>
        <fullName evidence="2">Uncharacterized protein</fullName>
    </submittedName>
</protein>
<organism evidence="2 3">
    <name type="scientific">Reticulomyxa filosa</name>
    <dbReference type="NCBI Taxonomy" id="46433"/>
    <lineage>
        <taxon>Eukaryota</taxon>
        <taxon>Sar</taxon>
        <taxon>Rhizaria</taxon>
        <taxon>Retaria</taxon>
        <taxon>Foraminifera</taxon>
        <taxon>Monothalamids</taxon>
        <taxon>Reticulomyxidae</taxon>
        <taxon>Reticulomyxa</taxon>
    </lineage>
</organism>
<feature type="region of interest" description="Disordered" evidence="1">
    <location>
        <begin position="127"/>
        <end position="170"/>
    </location>
</feature>
<dbReference type="Proteomes" id="UP000023152">
    <property type="component" value="Unassembled WGS sequence"/>
</dbReference>
<dbReference type="EMBL" id="ASPP01006153">
    <property type="protein sequence ID" value="ETO29256.1"/>
    <property type="molecule type" value="Genomic_DNA"/>
</dbReference>
<feature type="compositionally biased region" description="Basic residues" evidence="1">
    <location>
        <begin position="40"/>
        <end position="49"/>
    </location>
</feature>
<keyword evidence="3" id="KW-1185">Reference proteome</keyword>
<evidence type="ECO:0000313" key="3">
    <source>
        <dbReference type="Proteomes" id="UP000023152"/>
    </source>
</evidence>
<gene>
    <name evidence="2" type="ORF">RFI_07867</name>
</gene>
<name>X6NTD2_RETFI</name>
<reference evidence="2 3" key="1">
    <citation type="journal article" date="2013" name="Curr. Biol.">
        <title>The Genome of the Foraminiferan Reticulomyxa filosa.</title>
        <authorList>
            <person name="Glockner G."/>
            <person name="Hulsmann N."/>
            <person name="Schleicher M."/>
            <person name="Noegel A.A."/>
            <person name="Eichinger L."/>
            <person name="Gallinger C."/>
            <person name="Pawlowski J."/>
            <person name="Sierra R."/>
            <person name="Euteneuer U."/>
            <person name="Pillet L."/>
            <person name="Moustafa A."/>
            <person name="Platzer M."/>
            <person name="Groth M."/>
            <person name="Szafranski K."/>
            <person name="Schliwa M."/>
        </authorList>
    </citation>
    <scope>NUCLEOTIDE SEQUENCE [LARGE SCALE GENOMIC DNA]</scope>
</reference>
<feature type="non-terminal residue" evidence="2">
    <location>
        <position position="1"/>
    </location>
</feature>